<sequence length="875" mass="91643">MMVVILLGAALAPPATARERGQEQVDALVAIKRGLSPTERKIDSRLLVDNRLRADRALASALPALRTGITESAPGKVLVDLRVSTVDPGLLAALGRGLRYSSSAHGTVRAEVRREDVAALAARPEVRRVEPAADAWTARSAEPVTSEGVRTHAVDSARERFRVSGVGVKLCALSDGIGSLSALQAAGELPAVDVLPGQEGGGDEGTAMLEILHDIAPKARLGFATAFNGDASFADNIRALRFQLKCDVIVDDVLYFNESPFQDGIIAKAVNDVTADGALFFSSAGNEGNLADGTSGHWEGRFTDSGRTVGRFQGAAHDFDPGPGTQVLNPLSPGSAARPATLFWADPLGRSDNDYDLYVFSGTGDVLGFSQNVQDGTQDPYERTDVSYSASGSRIAVVKYRGADRYLGVSVLRGRYTDHGGLKAFATRGVTRGHSAAKDAYSVAAAPAGPAWTGVLEQGDPPNPGGPYPDPFTATAKLERFSSDGPRRVFFTPDGRPAEQLRAKPDLTAADGVRTSTPGFSPFFGTSASAPHAAAIAALVLSGNPGMTPARLRQAFAHSSLDLAEPGPDPRAGLGLVRADRLLTDTGATPQPLVRPRQPKAWPITGDGDEFLEPGERATLQIPVHNEGDGTAREVRAMVTTPTPGILLTRTDLAYPPVATGETATAEAQVEVPKEYPVGSPVRLTVTVYFAGRLAPVSGEFLLRIGEPAKESRRFTYTGPPVPIPDATPAGVSVPIQVSGIGRASVLRFSVDGTACSVEPGAPGVGIQHTFVGDLVGTLTSPAGTSVPVFARGGGSGRNMCQVVFDDEMRRPFSAATWSEAPFTGRWRPEAQLAPLGFEPVDGTWTFTVADVVPTDSGTLRAVSLEAAGYVAPPS</sequence>
<dbReference type="InterPro" id="IPR023828">
    <property type="entry name" value="Peptidase_S8_Ser-AS"/>
</dbReference>
<evidence type="ECO:0000256" key="3">
    <source>
        <dbReference type="ARBA" id="ARBA00022801"/>
    </source>
</evidence>
<dbReference type="PROSITE" id="PS00138">
    <property type="entry name" value="SUBTILASE_SER"/>
    <property type="match status" value="1"/>
</dbReference>
<dbReference type="SUPFAM" id="SSF52743">
    <property type="entry name" value="Subtilisin-like"/>
    <property type="match status" value="1"/>
</dbReference>
<proteinExistence type="inferred from homology"/>
<evidence type="ECO:0000313" key="7">
    <source>
        <dbReference type="Proteomes" id="UP001519363"/>
    </source>
</evidence>
<organism evidence="6 7">
    <name type="scientific">Crossiella equi</name>
    <dbReference type="NCBI Taxonomy" id="130796"/>
    <lineage>
        <taxon>Bacteria</taxon>
        <taxon>Bacillati</taxon>
        <taxon>Actinomycetota</taxon>
        <taxon>Actinomycetes</taxon>
        <taxon>Pseudonocardiales</taxon>
        <taxon>Pseudonocardiaceae</taxon>
        <taxon>Crossiella</taxon>
    </lineage>
</organism>
<comment type="caution">
    <text evidence="6">The sequence shown here is derived from an EMBL/GenBank/DDBJ whole genome shotgun (WGS) entry which is preliminary data.</text>
</comment>
<dbReference type="EMBL" id="JAGIOO010000001">
    <property type="protein sequence ID" value="MBP2472758.1"/>
    <property type="molecule type" value="Genomic_DNA"/>
</dbReference>
<feature type="domain" description="P/Homo B" evidence="5">
    <location>
        <begin position="706"/>
        <end position="873"/>
    </location>
</feature>
<dbReference type="InterPro" id="IPR036852">
    <property type="entry name" value="Peptidase_S8/S53_dom_sf"/>
</dbReference>
<dbReference type="Gene3D" id="2.60.120.260">
    <property type="entry name" value="Galactose-binding domain-like"/>
    <property type="match status" value="1"/>
</dbReference>
<evidence type="ECO:0000256" key="1">
    <source>
        <dbReference type="ARBA" id="ARBA00011073"/>
    </source>
</evidence>
<comment type="similarity">
    <text evidence="1">Belongs to the peptidase S8 family.</text>
</comment>
<dbReference type="Pfam" id="PF00082">
    <property type="entry name" value="Peptidase_S8"/>
    <property type="match status" value="1"/>
</dbReference>
<dbReference type="SUPFAM" id="SSF49785">
    <property type="entry name" value="Galactose-binding domain-like"/>
    <property type="match status" value="1"/>
</dbReference>
<dbReference type="CDD" id="cd05562">
    <property type="entry name" value="Peptidases_S53_like"/>
    <property type="match status" value="1"/>
</dbReference>
<dbReference type="Gene3D" id="3.40.50.200">
    <property type="entry name" value="Peptidase S8/S53 domain"/>
    <property type="match status" value="2"/>
</dbReference>
<evidence type="ECO:0000256" key="4">
    <source>
        <dbReference type="ARBA" id="ARBA00022825"/>
    </source>
</evidence>
<dbReference type="PANTHER" id="PTHR43806">
    <property type="entry name" value="PEPTIDASE S8"/>
    <property type="match status" value="1"/>
</dbReference>
<dbReference type="InterPro" id="IPR050131">
    <property type="entry name" value="Peptidase_S8_subtilisin-like"/>
</dbReference>
<evidence type="ECO:0000256" key="2">
    <source>
        <dbReference type="ARBA" id="ARBA00022670"/>
    </source>
</evidence>
<evidence type="ECO:0000313" key="6">
    <source>
        <dbReference type="EMBL" id="MBP2472758.1"/>
    </source>
</evidence>
<dbReference type="Proteomes" id="UP001519363">
    <property type="component" value="Unassembled WGS sequence"/>
</dbReference>
<reference evidence="6 7" key="1">
    <citation type="submission" date="2021-03" db="EMBL/GenBank/DDBJ databases">
        <title>Sequencing the genomes of 1000 actinobacteria strains.</title>
        <authorList>
            <person name="Klenk H.-P."/>
        </authorList>
    </citation>
    <scope>NUCLEOTIDE SEQUENCE [LARGE SCALE GENOMIC DNA]</scope>
    <source>
        <strain evidence="6 7">DSM 44580</strain>
    </source>
</reference>
<keyword evidence="7" id="KW-1185">Reference proteome</keyword>
<dbReference type="InterPro" id="IPR034075">
    <property type="entry name" value="Glr3161-like_dom"/>
</dbReference>
<dbReference type="InterPro" id="IPR002884">
    <property type="entry name" value="P_dom"/>
</dbReference>
<keyword evidence="3" id="KW-0378">Hydrolase</keyword>
<protein>
    <submittedName>
        <fullName evidence="6">Subtilisin-like proprotein convertase family protein</fullName>
    </submittedName>
</protein>
<accession>A0ABS5A838</accession>
<keyword evidence="2" id="KW-0645">Protease</keyword>
<name>A0ABS5A838_9PSEU</name>
<gene>
    <name evidence="6" type="ORF">JOF53_001630</name>
</gene>
<keyword evidence="4" id="KW-0720">Serine protease</keyword>
<dbReference type="Pfam" id="PF01483">
    <property type="entry name" value="P_proprotein"/>
    <property type="match status" value="1"/>
</dbReference>
<dbReference type="PROSITE" id="PS51829">
    <property type="entry name" value="P_HOMO_B"/>
    <property type="match status" value="1"/>
</dbReference>
<dbReference type="PANTHER" id="PTHR43806:SF11">
    <property type="entry name" value="CEREVISIN-RELATED"/>
    <property type="match status" value="1"/>
</dbReference>
<evidence type="ECO:0000259" key="5">
    <source>
        <dbReference type="PROSITE" id="PS51829"/>
    </source>
</evidence>
<dbReference type="InterPro" id="IPR000209">
    <property type="entry name" value="Peptidase_S8/S53_dom"/>
</dbReference>
<dbReference type="InterPro" id="IPR008979">
    <property type="entry name" value="Galactose-bd-like_sf"/>
</dbReference>